<comment type="similarity">
    <text evidence="3">Belongs to the Nudix hydrolase family.</text>
</comment>
<dbReference type="GO" id="GO:0016787">
    <property type="term" value="F:hydrolase activity"/>
    <property type="evidence" value="ECO:0007669"/>
    <property type="project" value="UniProtKB-KW"/>
</dbReference>
<dbReference type="InterPro" id="IPR000086">
    <property type="entry name" value="NUDIX_hydrolase_dom"/>
</dbReference>
<dbReference type="AlphaFoldDB" id="A0A0G0W8R8"/>
<organism evidence="5 6">
    <name type="scientific">candidate division CPR2 bacterium GW2011_GWC1_41_48</name>
    <dbReference type="NCBI Taxonomy" id="1618344"/>
    <lineage>
        <taxon>Bacteria</taxon>
        <taxon>Bacteria division CPR2</taxon>
    </lineage>
</organism>
<gene>
    <name evidence="5" type="ORF">UU65_C0002G0158</name>
</gene>
<dbReference type="PANTHER" id="PTHR43046:SF14">
    <property type="entry name" value="MUTT_NUDIX FAMILY PROTEIN"/>
    <property type="match status" value="1"/>
</dbReference>
<evidence type="ECO:0000313" key="5">
    <source>
        <dbReference type="EMBL" id="KKS09380.1"/>
    </source>
</evidence>
<dbReference type="PROSITE" id="PS00893">
    <property type="entry name" value="NUDIX_BOX"/>
    <property type="match status" value="1"/>
</dbReference>
<dbReference type="PANTHER" id="PTHR43046">
    <property type="entry name" value="GDP-MANNOSE MANNOSYL HYDROLASE"/>
    <property type="match status" value="1"/>
</dbReference>
<dbReference type="PROSITE" id="PS51462">
    <property type="entry name" value="NUDIX"/>
    <property type="match status" value="1"/>
</dbReference>
<dbReference type="InterPro" id="IPR015797">
    <property type="entry name" value="NUDIX_hydrolase-like_dom_sf"/>
</dbReference>
<name>A0A0G0W8R8_UNCC2</name>
<dbReference type="PRINTS" id="PR00502">
    <property type="entry name" value="NUDIXFAMILY"/>
</dbReference>
<dbReference type="Proteomes" id="UP000033869">
    <property type="component" value="Unassembled WGS sequence"/>
</dbReference>
<keyword evidence="2 3" id="KW-0378">Hydrolase</keyword>
<accession>A0A0G0W8R8</accession>
<dbReference type="InterPro" id="IPR020476">
    <property type="entry name" value="Nudix_hydrolase"/>
</dbReference>
<sequence>MKSEKIICLDHDGNTHEVLASKLVMRPAVYGIIIRDERILLSKQWDGYDLPGGGVELGETIKEALIREVKEETGIEVKVNSLVDCKDSFFKTAISNKYLHSIHIYYLCDVSGGEITTEYFDEDEKSYLETAEWMDLGDIGKIKFYSSIDLIQVIKNAEKMQSNAF</sequence>
<evidence type="ECO:0000256" key="2">
    <source>
        <dbReference type="ARBA" id="ARBA00022801"/>
    </source>
</evidence>
<evidence type="ECO:0000313" key="6">
    <source>
        <dbReference type="Proteomes" id="UP000033869"/>
    </source>
</evidence>
<evidence type="ECO:0000256" key="1">
    <source>
        <dbReference type="ARBA" id="ARBA00001946"/>
    </source>
</evidence>
<dbReference type="Pfam" id="PF00293">
    <property type="entry name" value="NUDIX"/>
    <property type="match status" value="1"/>
</dbReference>
<comment type="cofactor">
    <cofactor evidence="1">
        <name>Mg(2+)</name>
        <dbReference type="ChEBI" id="CHEBI:18420"/>
    </cofactor>
</comment>
<dbReference type="SUPFAM" id="SSF55811">
    <property type="entry name" value="Nudix"/>
    <property type="match status" value="1"/>
</dbReference>
<feature type="domain" description="Nudix hydrolase" evidence="4">
    <location>
        <begin position="24"/>
        <end position="158"/>
    </location>
</feature>
<proteinExistence type="inferred from homology"/>
<reference evidence="5 6" key="1">
    <citation type="journal article" date="2015" name="Nature">
        <title>rRNA introns, odd ribosomes, and small enigmatic genomes across a large radiation of phyla.</title>
        <authorList>
            <person name="Brown C.T."/>
            <person name="Hug L.A."/>
            <person name="Thomas B.C."/>
            <person name="Sharon I."/>
            <person name="Castelle C.J."/>
            <person name="Singh A."/>
            <person name="Wilkins M.J."/>
            <person name="Williams K.H."/>
            <person name="Banfield J.F."/>
        </authorList>
    </citation>
    <scope>NUCLEOTIDE SEQUENCE [LARGE SCALE GENOMIC DNA]</scope>
</reference>
<evidence type="ECO:0000259" key="4">
    <source>
        <dbReference type="PROSITE" id="PS51462"/>
    </source>
</evidence>
<dbReference type="InterPro" id="IPR020084">
    <property type="entry name" value="NUDIX_hydrolase_CS"/>
</dbReference>
<protein>
    <submittedName>
        <fullName evidence="5">MutT/NUDIX family protein</fullName>
    </submittedName>
</protein>
<dbReference type="EMBL" id="LCBL01000002">
    <property type="protein sequence ID" value="KKS09380.1"/>
    <property type="molecule type" value="Genomic_DNA"/>
</dbReference>
<evidence type="ECO:0000256" key="3">
    <source>
        <dbReference type="RuleBase" id="RU003476"/>
    </source>
</evidence>
<comment type="caution">
    <text evidence="5">The sequence shown here is derived from an EMBL/GenBank/DDBJ whole genome shotgun (WGS) entry which is preliminary data.</text>
</comment>
<dbReference type="Gene3D" id="3.90.79.10">
    <property type="entry name" value="Nucleoside Triphosphate Pyrophosphohydrolase"/>
    <property type="match status" value="1"/>
</dbReference>